<sequence length="329" mass="38668">MEYILNIFMRSIGSVLVIFLYLLVGLVYYASCFEQIRAYYIYSQSLLFALTLLVVLTFVCFNVIFNFTLCILVGPGTTKDLQEKYQKYNFPDLDQCSDEELRIIKNRGQFNICKKCRKVKPLRAHHCSVCNTCVLKMDHHCPWINGCVGFNNHRYFLLFLLYLTFGTGFISTLMFYTNSNDELYQIQSNLNSKIYQVITVLVPVIFVVLIFFTGWNWYLALKGNTAIEFWGQKREGYDSDQKQQNFGSQYVLDNLYLIFGIKSKLKIFYPSIRELPVDGITWQINDSDSQNYGEEKSLYELENTRINKTFEGNYQFNRYQRALNDIDEL</sequence>
<dbReference type="PROSITE" id="PS50216">
    <property type="entry name" value="DHHC"/>
    <property type="match status" value="1"/>
</dbReference>
<dbReference type="PANTHER" id="PTHR12246">
    <property type="entry name" value="PALMITOYLTRANSFERASE ZDHHC16"/>
    <property type="match status" value="1"/>
</dbReference>
<dbReference type="EC" id="2.3.1.225" evidence="7"/>
<keyword evidence="10" id="KW-1185">Reference proteome</keyword>
<comment type="catalytic activity">
    <reaction evidence="7">
        <text>L-cysteinyl-[protein] + hexadecanoyl-CoA = S-hexadecanoyl-L-cysteinyl-[protein] + CoA</text>
        <dbReference type="Rhea" id="RHEA:36683"/>
        <dbReference type="Rhea" id="RHEA-COMP:10131"/>
        <dbReference type="Rhea" id="RHEA-COMP:11032"/>
        <dbReference type="ChEBI" id="CHEBI:29950"/>
        <dbReference type="ChEBI" id="CHEBI:57287"/>
        <dbReference type="ChEBI" id="CHEBI:57379"/>
        <dbReference type="ChEBI" id="CHEBI:74151"/>
        <dbReference type="EC" id="2.3.1.225"/>
    </reaction>
</comment>
<feature type="transmembrane region" description="Helical" evidence="7">
    <location>
        <begin position="46"/>
        <end position="74"/>
    </location>
</feature>
<organism evidence="9 10">
    <name type="scientific">Pseudocohnilembus persalinus</name>
    <name type="common">Ciliate</name>
    <dbReference type="NCBI Taxonomy" id="266149"/>
    <lineage>
        <taxon>Eukaryota</taxon>
        <taxon>Sar</taxon>
        <taxon>Alveolata</taxon>
        <taxon>Ciliophora</taxon>
        <taxon>Intramacronucleata</taxon>
        <taxon>Oligohymenophorea</taxon>
        <taxon>Scuticociliatia</taxon>
        <taxon>Philasterida</taxon>
        <taxon>Pseudocohnilembidae</taxon>
        <taxon>Pseudocohnilembus</taxon>
    </lineage>
</organism>
<keyword evidence="6 7" id="KW-0012">Acyltransferase</keyword>
<keyword evidence="3 7" id="KW-0812">Transmembrane</keyword>
<evidence type="ECO:0000313" key="10">
    <source>
        <dbReference type="Proteomes" id="UP000054937"/>
    </source>
</evidence>
<evidence type="ECO:0000256" key="6">
    <source>
        <dbReference type="ARBA" id="ARBA00023315"/>
    </source>
</evidence>
<proteinExistence type="inferred from homology"/>
<dbReference type="AlphaFoldDB" id="A0A0V0QVI2"/>
<dbReference type="InterPro" id="IPR001594">
    <property type="entry name" value="Palmitoyltrfase_DHHC"/>
</dbReference>
<dbReference type="InterPro" id="IPR039859">
    <property type="entry name" value="PFA4/ZDH16/20/ERF2-like"/>
</dbReference>
<comment type="domain">
    <text evidence="7">The DHHC domain is required for palmitoyltransferase activity.</text>
</comment>
<evidence type="ECO:0000313" key="9">
    <source>
        <dbReference type="EMBL" id="KRX06074.1"/>
    </source>
</evidence>
<evidence type="ECO:0000256" key="5">
    <source>
        <dbReference type="ARBA" id="ARBA00023136"/>
    </source>
</evidence>
<dbReference type="Proteomes" id="UP000054937">
    <property type="component" value="Unassembled WGS sequence"/>
</dbReference>
<dbReference type="OMA" id="DTMLLYY"/>
<dbReference type="GO" id="GO:0016020">
    <property type="term" value="C:membrane"/>
    <property type="evidence" value="ECO:0007669"/>
    <property type="project" value="UniProtKB-SubCell"/>
</dbReference>
<evidence type="ECO:0000259" key="8">
    <source>
        <dbReference type="Pfam" id="PF01529"/>
    </source>
</evidence>
<protein>
    <recommendedName>
        <fullName evidence="7">Palmitoyltransferase</fullName>
        <ecNumber evidence="7">2.3.1.225</ecNumber>
    </recommendedName>
</protein>
<keyword evidence="5 7" id="KW-0472">Membrane</keyword>
<evidence type="ECO:0000256" key="7">
    <source>
        <dbReference type="RuleBase" id="RU079119"/>
    </source>
</evidence>
<evidence type="ECO:0000256" key="1">
    <source>
        <dbReference type="ARBA" id="ARBA00004141"/>
    </source>
</evidence>
<feature type="transmembrane region" description="Helical" evidence="7">
    <location>
        <begin position="197"/>
        <end position="219"/>
    </location>
</feature>
<keyword evidence="4 7" id="KW-1133">Transmembrane helix</keyword>
<dbReference type="InParanoid" id="A0A0V0QVI2"/>
<dbReference type="GO" id="GO:0019706">
    <property type="term" value="F:protein-cysteine S-palmitoyltransferase activity"/>
    <property type="evidence" value="ECO:0007669"/>
    <property type="project" value="UniProtKB-EC"/>
</dbReference>
<feature type="transmembrane region" description="Helical" evidence="7">
    <location>
        <begin position="155"/>
        <end position="177"/>
    </location>
</feature>
<dbReference type="EMBL" id="LDAU01000102">
    <property type="protein sequence ID" value="KRX06074.1"/>
    <property type="molecule type" value="Genomic_DNA"/>
</dbReference>
<feature type="transmembrane region" description="Helical" evidence="7">
    <location>
        <begin position="12"/>
        <end position="31"/>
    </location>
</feature>
<feature type="domain" description="Palmitoyltransferase DHHC" evidence="8">
    <location>
        <begin position="109"/>
        <end position="232"/>
    </location>
</feature>
<evidence type="ECO:0000256" key="3">
    <source>
        <dbReference type="ARBA" id="ARBA00022692"/>
    </source>
</evidence>
<evidence type="ECO:0000256" key="2">
    <source>
        <dbReference type="ARBA" id="ARBA00022679"/>
    </source>
</evidence>
<evidence type="ECO:0000256" key="4">
    <source>
        <dbReference type="ARBA" id="ARBA00022989"/>
    </source>
</evidence>
<gene>
    <name evidence="9" type="ORF">PPERSA_01152</name>
</gene>
<comment type="caution">
    <text evidence="9">The sequence shown here is derived from an EMBL/GenBank/DDBJ whole genome shotgun (WGS) entry which is preliminary data.</text>
</comment>
<comment type="similarity">
    <text evidence="7">Belongs to the DHHC palmitoyltransferase family.</text>
</comment>
<reference evidence="9 10" key="1">
    <citation type="journal article" date="2015" name="Sci. Rep.">
        <title>Genome of the facultative scuticociliatosis pathogen Pseudocohnilembus persalinus provides insight into its virulence through horizontal gene transfer.</title>
        <authorList>
            <person name="Xiong J."/>
            <person name="Wang G."/>
            <person name="Cheng J."/>
            <person name="Tian M."/>
            <person name="Pan X."/>
            <person name="Warren A."/>
            <person name="Jiang C."/>
            <person name="Yuan D."/>
            <person name="Miao W."/>
        </authorList>
    </citation>
    <scope>NUCLEOTIDE SEQUENCE [LARGE SCALE GENOMIC DNA]</scope>
    <source>
        <strain evidence="9">36N120E</strain>
    </source>
</reference>
<dbReference type="Pfam" id="PF01529">
    <property type="entry name" value="DHHC"/>
    <property type="match status" value="1"/>
</dbReference>
<comment type="subcellular location">
    <subcellularLocation>
        <location evidence="1">Membrane</location>
        <topology evidence="1">Multi-pass membrane protein</topology>
    </subcellularLocation>
</comment>
<dbReference type="OrthoDB" id="298128at2759"/>
<accession>A0A0V0QVI2</accession>
<name>A0A0V0QVI2_PSEPJ</name>
<keyword evidence="2 7" id="KW-0808">Transferase</keyword>